<dbReference type="GO" id="GO:0006429">
    <property type="term" value="P:leucyl-tRNA aminoacylation"/>
    <property type="evidence" value="ECO:0007669"/>
    <property type="project" value="UniProtKB-UniRule"/>
</dbReference>
<feature type="domain" description="Methionyl/Leucyl tRNA synthetase" evidence="13">
    <location>
        <begin position="41"/>
        <end position="184"/>
    </location>
</feature>
<dbReference type="InterPro" id="IPR009080">
    <property type="entry name" value="tRNAsynth_Ia_anticodon-bd"/>
</dbReference>
<dbReference type="EC" id="6.1.1.4" evidence="9"/>
<evidence type="ECO:0000313" key="18">
    <source>
        <dbReference type="Proteomes" id="UP000050502"/>
    </source>
</evidence>
<dbReference type="GO" id="GO:0005829">
    <property type="term" value="C:cytosol"/>
    <property type="evidence" value="ECO:0007669"/>
    <property type="project" value="TreeGrafter"/>
</dbReference>
<dbReference type="FunFam" id="3.40.50.620:FF:000003">
    <property type="entry name" value="Leucine--tRNA ligase"/>
    <property type="match status" value="1"/>
</dbReference>
<dbReference type="GO" id="GO:0004823">
    <property type="term" value="F:leucine-tRNA ligase activity"/>
    <property type="evidence" value="ECO:0007669"/>
    <property type="project" value="UniProtKB-UniRule"/>
</dbReference>
<dbReference type="GO" id="GO:0005524">
    <property type="term" value="F:ATP binding"/>
    <property type="evidence" value="ECO:0007669"/>
    <property type="project" value="UniProtKB-UniRule"/>
</dbReference>
<evidence type="ECO:0000256" key="10">
    <source>
        <dbReference type="RuleBase" id="RU363039"/>
    </source>
</evidence>
<dbReference type="OrthoDB" id="9810365at2"/>
<evidence type="ECO:0000256" key="4">
    <source>
        <dbReference type="ARBA" id="ARBA00022741"/>
    </source>
</evidence>
<keyword evidence="4 9" id="KW-0547">Nucleotide-binding</keyword>
<dbReference type="Gene3D" id="3.40.50.620">
    <property type="entry name" value="HUPs"/>
    <property type="match status" value="2"/>
</dbReference>
<dbReference type="InterPro" id="IPR014729">
    <property type="entry name" value="Rossmann-like_a/b/a_fold"/>
</dbReference>
<dbReference type="PANTHER" id="PTHR43740">
    <property type="entry name" value="LEUCYL-TRNA SYNTHETASE"/>
    <property type="match status" value="1"/>
</dbReference>
<dbReference type="EMBL" id="BBZA01000056">
    <property type="protein sequence ID" value="GAP62426.1"/>
    <property type="molecule type" value="Genomic_DNA"/>
</dbReference>
<comment type="caution">
    <text evidence="9">Lacks conserved residue(s) required for the propagation of feature annotation.</text>
</comment>
<evidence type="ECO:0000259" key="14">
    <source>
        <dbReference type="Pfam" id="PF13603"/>
    </source>
</evidence>
<comment type="catalytic activity">
    <reaction evidence="8 9">
        <text>tRNA(Leu) + L-leucine + ATP = L-leucyl-tRNA(Leu) + AMP + diphosphate</text>
        <dbReference type="Rhea" id="RHEA:11688"/>
        <dbReference type="Rhea" id="RHEA-COMP:9613"/>
        <dbReference type="Rhea" id="RHEA-COMP:9622"/>
        <dbReference type="ChEBI" id="CHEBI:30616"/>
        <dbReference type="ChEBI" id="CHEBI:33019"/>
        <dbReference type="ChEBI" id="CHEBI:57427"/>
        <dbReference type="ChEBI" id="CHEBI:78442"/>
        <dbReference type="ChEBI" id="CHEBI:78494"/>
        <dbReference type="ChEBI" id="CHEBI:456215"/>
        <dbReference type="EC" id="6.1.1.4"/>
    </reaction>
</comment>
<evidence type="ECO:0000256" key="5">
    <source>
        <dbReference type="ARBA" id="ARBA00022840"/>
    </source>
</evidence>
<dbReference type="InterPro" id="IPR013155">
    <property type="entry name" value="M/V/L/I-tRNA-synth_anticd-bd"/>
</dbReference>
<dbReference type="PRINTS" id="PR00985">
    <property type="entry name" value="TRNASYNTHLEU"/>
</dbReference>
<organism evidence="15 17">
    <name type="scientific">Ardenticatena maritima</name>
    <dbReference type="NCBI Taxonomy" id="872965"/>
    <lineage>
        <taxon>Bacteria</taxon>
        <taxon>Bacillati</taxon>
        <taxon>Chloroflexota</taxon>
        <taxon>Ardenticatenia</taxon>
        <taxon>Ardenticatenales</taxon>
        <taxon>Ardenticatenaceae</taxon>
        <taxon>Ardenticatena</taxon>
    </lineage>
</organism>
<reference evidence="15 17" key="1">
    <citation type="journal article" date="2015" name="Genome Announc.">
        <title>Draft Genome Sequence of a Heterotrophic Facultative Anaerobic Thermophilic Bacterium, Ardenticatena maritima Strain 110ST.</title>
        <authorList>
            <person name="Kawaichi S."/>
            <person name="Yoshida T."/>
            <person name="Sako Y."/>
            <person name="Nakamura R."/>
        </authorList>
    </citation>
    <scope>NUCLEOTIDE SEQUENCE [LARGE SCALE GENOMIC DNA]</scope>
    <source>
        <strain evidence="15 17">110S</strain>
    </source>
</reference>
<keyword evidence="5 9" id="KW-0067">ATP-binding</keyword>
<dbReference type="FunFam" id="3.10.20.590:FF:000001">
    <property type="entry name" value="Leucine--tRNA ligase"/>
    <property type="match status" value="1"/>
</dbReference>
<dbReference type="Gene3D" id="3.10.20.590">
    <property type="match status" value="1"/>
</dbReference>
<dbReference type="Pfam" id="PF08264">
    <property type="entry name" value="Anticodon_1"/>
    <property type="match status" value="1"/>
</dbReference>
<dbReference type="SUPFAM" id="SSF47323">
    <property type="entry name" value="Anticodon-binding domain of a subclass of class I aminoacyl-tRNA synthetases"/>
    <property type="match status" value="1"/>
</dbReference>
<dbReference type="PATRIC" id="fig|872965.6.peg.1095"/>
<comment type="caution">
    <text evidence="15">The sequence shown here is derived from an EMBL/GenBank/DDBJ whole genome shotgun (WGS) entry which is preliminary data.</text>
</comment>
<sequence length="843" mass="97595">MSTPIEYNPREIETKWQEKWEEMGIYRTQDDPSRQKFYLLSMFPYPSGNLHTGHWYAFAPADAYARFMRMQGYNVLFPIGFDAFGLPAENAAIKRNIHPKEWTYKNIEHMRWQFKRMGPSFDWSREIITCEPEYYRWNQWFFLQFYKRGLAYREKAPVDWCPTCNTTLAREQVVGEDRRCERCDTPVIKRELEQWKLRITNYAEELLNDIEKLEWPESIKVMQRNWIGKSRGATIRFPVEGVDDVIEVFTTRPDTVYGATFMVLAPEHPLVEKITTPEQREAVEAYKYQAARQSEIERMSTEKEKTGVFTGGYAINPFTKERIPIWIADYVLMGYGTGAIMAVPSGDERDWEFATKYNLPIRIVVVPPDWNGEPLTQAYTGPGKMVYSGPLTGRITLGKYWRDEWNEALAKEYGIELPPEGEEAKEAIIAHMEAEGIGHADVTYRLRDWLISRQRYWGTPIPIVYCPTCGTVPVPEEELPITLPDDVDFRPTGESPLKFHEGFRNTTCPQCGGPAERETDTMDTFVDSSWYQYRYLSPHYDKGPFDPSQKHWLPVDQYTGGAEHAVMHLLYARFWTKVMRDMGMVDFDEPFPRLYSQGVILGPDGQKMSKSRGNVVDPDALVDQYGADTVRGYLMFIGPWNEGGPFSTQGIEGMYRFLNRVWDMVLTPPDVPSDAQPSDADVRQLERRLHQTIRDVTNDLRQFAFNTAIAALMKFSNDLRDMKKTAVVNHPLWRESMETFIKLMAPLMPHIAEEMWVRLGNEPSVHTQPWPTWDEARAAEEAFELVIQVNGKTRDKMTLPVDISEEEAKQKALESPNVQRHLAGKSIKRVIYVPGRLLNIVAK</sequence>
<dbReference type="CDD" id="cd07958">
    <property type="entry name" value="Anticodon_Ia_Leu_BEm"/>
    <property type="match status" value="1"/>
</dbReference>
<keyword evidence="17" id="KW-1185">Reference proteome</keyword>
<reference evidence="16 18" key="2">
    <citation type="submission" date="2015-07" db="EMBL/GenBank/DDBJ databases">
        <title>Whole genome sequence of Ardenticatena maritima DSM 23922.</title>
        <authorList>
            <person name="Hemp J."/>
            <person name="Ward L.M."/>
            <person name="Pace L.A."/>
            <person name="Fischer W.W."/>
        </authorList>
    </citation>
    <scope>NUCLEOTIDE SEQUENCE [LARGE SCALE GENOMIC DNA]</scope>
    <source>
        <strain evidence="16 18">110S</strain>
    </source>
</reference>
<evidence type="ECO:0000313" key="15">
    <source>
        <dbReference type="EMBL" id="GAP62426.1"/>
    </source>
</evidence>
<evidence type="ECO:0000256" key="6">
    <source>
        <dbReference type="ARBA" id="ARBA00022917"/>
    </source>
</evidence>
<gene>
    <name evidence="9" type="primary">leuS</name>
    <name evidence="15" type="ORF">ARMA_0849</name>
    <name evidence="16" type="ORF">SE16_05360</name>
</gene>
<dbReference type="InterPro" id="IPR002300">
    <property type="entry name" value="aa-tRNA-synth_Ia"/>
</dbReference>
<dbReference type="Proteomes" id="UP000037784">
    <property type="component" value="Unassembled WGS sequence"/>
</dbReference>
<dbReference type="RefSeq" id="WP_054492354.1">
    <property type="nucleotide sequence ID" value="NZ_BBZA01000056.1"/>
</dbReference>
<evidence type="ECO:0000256" key="7">
    <source>
        <dbReference type="ARBA" id="ARBA00023146"/>
    </source>
</evidence>
<evidence type="ECO:0000259" key="11">
    <source>
        <dbReference type="Pfam" id="PF00133"/>
    </source>
</evidence>
<dbReference type="CDD" id="cd00812">
    <property type="entry name" value="LeuRS_core"/>
    <property type="match status" value="1"/>
</dbReference>
<comment type="subcellular location">
    <subcellularLocation>
        <location evidence="9">Cytoplasm</location>
    </subcellularLocation>
</comment>
<dbReference type="InterPro" id="IPR015413">
    <property type="entry name" value="Methionyl/Leucyl_tRNA_Synth"/>
</dbReference>
<dbReference type="PANTHER" id="PTHR43740:SF2">
    <property type="entry name" value="LEUCINE--TRNA LIGASE, MITOCHONDRIAL"/>
    <property type="match status" value="1"/>
</dbReference>
<dbReference type="SUPFAM" id="SSF50677">
    <property type="entry name" value="ValRS/IleRS/LeuRS editing domain"/>
    <property type="match status" value="1"/>
</dbReference>
<evidence type="ECO:0000259" key="12">
    <source>
        <dbReference type="Pfam" id="PF08264"/>
    </source>
</evidence>
<dbReference type="Pfam" id="PF13603">
    <property type="entry name" value="tRNA-synt_1_2"/>
    <property type="match status" value="1"/>
</dbReference>
<keyword evidence="6 9" id="KW-0648">Protein biosynthesis</keyword>
<name>A0A0M8K8G5_9CHLR</name>
<dbReference type="AlphaFoldDB" id="A0A0M8K8G5"/>
<keyword evidence="2 9" id="KW-0963">Cytoplasm</keyword>
<dbReference type="FunCoup" id="A0A0M8K8G5">
    <property type="interactions" value="530"/>
</dbReference>
<accession>A0A0M8K8G5</accession>
<evidence type="ECO:0000256" key="1">
    <source>
        <dbReference type="ARBA" id="ARBA00005594"/>
    </source>
</evidence>
<dbReference type="InterPro" id="IPR025709">
    <property type="entry name" value="Leu_tRNA-synth_edit"/>
</dbReference>
<evidence type="ECO:0000259" key="13">
    <source>
        <dbReference type="Pfam" id="PF09334"/>
    </source>
</evidence>
<reference evidence="17" key="3">
    <citation type="submission" date="2015-08" db="EMBL/GenBank/DDBJ databases">
        <title>Draft Genome Sequence of a Heterotrophic Facultative Anaerobic Bacterium Ardenticatena maritima Strain 110S.</title>
        <authorList>
            <person name="Kawaichi S."/>
            <person name="Yoshida T."/>
            <person name="Sako Y."/>
            <person name="Nakamura R."/>
        </authorList>
    </citation>
    <scope>NUCLEOTIDE SEQUENCE [LARGE SCALE GENOMIC DNA]</scope>
    <source>
        <strain evidence="17">110S</strain>
    </source>
</reference>
<dbReference type="Gene3D" id="1.10.730.10">
    <property type="entry name" value="Isoleucyl-tRNA Synthetase, Domain 1"/>
    <property type="match status" value="1"/>
</dbReference>
<feature type="domain" description="Aminoacyl-tRNA synthetase class Ia" evidence="11">
    <location>
        <begin position="446"/>
        <end position="635"/>
    </location>
</feature>
<dbReference type="NCBIfam" id="TIGR00396">
    <property type="entry name" value="leuS_bact"/>
    <property type="match status" value="1"/>
</dbReference>
<comment type="similarity">
    <text evidence="1 9 10">Belongs to the class-I aminoacyl-tRNA synthetase family.</text>
</comment>
<dbReference type="Pfam" id="PF09334">
    <property type="entry name" value="tRNA-synt_1g"/>
    <property type="match status" value="1"/>
</dbReference>
<dbReference type="InterPro" id="IPR009008">
    <property type="entry name" value="Val/Leu/Ile-tRNA-synth_edit"/>
</dbReference>
<dbReference type="GO" id="GO:0002161">
    <property type="term" value="F:aminoacyl-tRNA deacylase activity"/>
    <property type="evidence" value="ECO:0007669"/>
    <property type="project" value="InterPro"/>
</dbReference>
<dbReference type="FunFam" id="1.10.730.10:FF:000011">
    <property type="entry name" value="Leucine--tRNA ligase chloroplastic/mitochondrial"/>
    <property type="match status" value="1"/>
</dbReference>
<dbReference type="InParanoid" id="A0A0M8K8G5"/>
<dbReference type="STRING" id="872965.SE16_05360"/>
<dbReference type="Proteomes" id="UP000050502">
    <property type="component" value="Unassembled WGS sequence"/>
</dbReference>
<dbReference type="EMBL" id="LGKN01000004">
    <property type="protein sequence ID" value="KPL88269.1"/>
    <property type="molecule type" value="Genomic_DNA"/>
</dbReference>
<evidence type="ECO:0000313" key="17">
    <source>
        <dbReference type="Proteomes" id="UP000037784"/>
    </source>
</evidence>
<dbReference type="Gene3D" id="3.90.740.10">
    <property type="entry name" value="Valyl/Leucyl/Isoleucyl-tRNA synthetase, editing domain"/>
    <property type="match status" value="1"/>
</dbReference>
<evidence type="ECO:0000256" key="9">
    <source>
        <dbReference type="HAMAP-Rule" id="MF_00049"/>
    </source>
</evidence>
<proteinExistence type="inferred from homology"/>
<evidence type="ECO:0000313" key="16">
    <source>
        <dbReference type="EMBL" id="KPL88269.1"/>
    </source>
</evidence>
<feature type="binding site" evidence="9">
    <location>
        <position position="610"/>
    </location>
    <ligand>
        <name>ATP</name>
        <dbReference type="ChEBI" id="CHEBI:30616"/>
    </ligand>
</feature>
<dbReference type="HAMAP" id="MF_00049_B">
    <property type="entry name" value="Leu_tRNA_synth_B"/>
    <property type="match status" value="1"/>
</dbReference>
<keyword evidence="7 9" id="KW-0030">Aminoacyl-tRNA synthetase</keyword>
<evidence type="ECO:0000256" key="2">
    <source>
        <dbReference type="ARBA" id="ARBA00022490"/>
    </source>
</evidence>
<feature type="domain" description="Leucyl-tRNA synthetase editing" evidence="14">
    <location>
        <begin position="224"/>
        <end position="393"/>
    </location>
</feature>
<dbReference type="FunFam" id="3.40.50.620:FF:000056">
    <property type="entry name" value="Leucine--tRNA ligase"/>
    <property type="match status" value="1"/>
</dbReference>
<evidence type="ECO:0000256" key="8">
    <source>
        <dbReference type="ARBA" id="ARBA00047469"/>
    </source>
</evidence>
<protein>
    <recommendedName>
        <fullName evidence="9">Leucine--tRNA ligase</fullName>
        <ecNumber evidence="9">6.1.1.4</ecNumber>
    </recommendedName>
    <alternativeName>
        <fullName evidence="9">Leucyl-tRNA synthetase</fullName>
        <shortName evidence="9">LeuRS</shortName>
    </alternativeName>
</protein>
<dbReference type="Pfam" id="PF00133">
    <property type="entry name" value="tRNA-synt_1"/>
    <property type="match status" value="1"/>
</dbReference>
<feature type="short sequence motif" description="'KMSKS' region" evidence="9">
    <location>
        <begin position="607"/>
        <end position="611"/>
    </location>
</feature>
<dbReference type="InterPro" id="IPR002302">
    <property type="entry name" value="Leu-tRNA-ligase"/>
</dbReference>
<feature type="domain" description="Methionyl/Valyl/Leucyl/Isoleucyl-tRNA synthetase anticodon-binding" evidence="12">
    <location>
        <begin position="684"/>
        <end position="804"/>
    </location>
</feature>
<dbReference type="SUPFAM" id="SSF52374">
    <property type="entry name" value="Nucleotidylyl transferase"/>
    <property type="match status" value="1"/>
</dbReference>
<evidence type="ECO:0000256" key="3">
    <source>
        <dbReference type="ARBA" id="ARBA00022598"/>
    </source>
</evidence>
<keyword evidence="3 9" id="KW-0436">Ligase</keyword>